<dbReference type="Proteomes" id="UP000034889">
    <property type="component" value="Unassembled WGS sequence"/>
</dbReference>
<sequence length="182" mass="20331">MAEPSLIPNSSQQYISRSRESVGVFIVAGILIFILTILALVGLIFYKQYLVKQQAVLAQEIKKKEKGFNQADIQEWARTAEAIDLAKQILANHRYVSNAFALIQKNTLPDVRYSKFEFDAENKKIILGAEAKNYAAMAQQRQIFISNPAITSAAVGDFNLDKIGKVLFSVELIFNSTLLTSQ</sequence>
<keyword evidence="1" id="KW-1133">Transmembrane helix</keyword>
<evidence type="ECO:0000313" key="3">
    <source>
        <dbReference type="Proteomes" id="UP000034889"/>
    </source>
</evidence>
<dbReference type="AlphaFoldDB" id="A0A0G1N2W4"/>
<evidence type="ECO:0000313" key="2">
    <source>
        <dbReference type="EMBL" id="KKT78544.1"/>
    </source>
</evidence>
<organism evidence="2 3">
    <name type="scientific">Candidatus Giovannonibacteria bacterium GW2011_GWC2_44_8</name>
    <dbReference type="NCBI Taxonomy" id="1618657"/>
    <lineage>
        <taxon>Bacteria</taxon>
        <taxon>Candidatus Giovannoniibacteriota</taxon>
    </lineage>
</organism>
<name>A0A0G1N2W4_9BACT</name>
<gene>
    <name evidence="2" type="ORF">UW74_C0022G0011</name>
</gene>
<keyword evidence="1" id="KW-0812">Transmembrane</keyword>
<dbReference type="EMBL" id="LCJM01000022">
    <property type="protein sequence ID" value="KKT78544.1"/>
    <property type="molecule type" value="Genomic_DNA"/>
</dbReference>
<evidence type="ECO:0000256" key="1">
    <source>
        <dbReference type="SAM" id="Phobius"/>
    </source>
</evidence>
<feature type="transmembrane region" description="Helical" evidence="1">
    <location>
        <begin position="21"/>
        <end position="46"/>
    </location>
</feature>
<proteinExistence type="predicted"/>
<comment type="caution">
    <text evidence="2">The sequence shown here is derived from an EMBL/GenBank/DDBJ whole genome shotgun (WGS) entry which is preliminary data.</text>
</comment>
<protein>
    <recommendedName>
        <fullName evidence="4">Fimbrial assembly family protein</fullName>
    </recommendedName>
</protein>
<keyword evidence="1" id="KW-0472">Membrane</keyword>
<evidence type="ECO:0008006" key="4">
    <source>
        <dbReference type="Google" id="ProtNLM"/>
    </source>
</evidence>
<accession>A0A0G1N2W4</accession>
<reference evidence="2 3" key="1">
    <citation type="journal article" date="2015" name="Nature">
        <title>rRNA introns, odd ribosomes, and small enigmatic genomes across a large radiation of phyla.</title>
        <authorList>
            <person name="Brown C.T."/>
            <person name="Hug L.A."/>
            <person name="Thomas B.C."/>
            <person name="Sharon I."/>
            <person name="Castelle C.J."/>
            <person name="Singh A."/>
            <person name="Wilkins M.J."/>
            <person name="Williams K.H."/>
            <person name="Banfield J.F."/>
        </authorList>
    </citation>
    <scope>NUCLEOTIDE SEQUENCE [LARGE SCALE GENOMIC DNA]</scope>
</reference>